<evidence type="ECO:0000313" key="2">
    <source>
        <dbReference type="EMBL" id="EFH40068.1"/>
    </source>
</evidence>
<keyword evidence="1" id="KW-0472">Membrane</keyword>
<keyword evidence="1" id="KW-0812">Transmembrane</keyword>
<accession>D7MTI1</accession>
<gene>
    <name evidence="2" type="ORF">ARALYDRAFT_917576</name>
</gene>
<dbReference type="Proteomes" id="UP000008694">
    <property type="component" value="Unassembled WGS sequence"/>
</dbReference>
<proteinExistence type="predicted"/>
<evidence type="ECO:0000256" key="1">
    <source>
        <dbReference type="SAM" id="Phobius"/>
    </source>
</evidence>
<feature type="transmembrane region" description="Helical" evidence="1">
    <location>
        <begin position="81"/>
        <end position="100"/>
    </location>
</feature>
<organism evidence="3">
    <name type="scientific">Arabidopsis lyrata subsp. lyrata</name>
    <name type="common">Lyre-leaved rock-cress</name>
    <dbReference type="NCBI Taxonomy" id="81972"/>
    <lineage>
        <taxon>Eukaryota</taxon>
        <taxon>Viridiplantae</taxon>
        <taxon>Streptophyta</taxon>
        <taxon>Embryophyta</taxon>
        <taxon>Tracheophyta</taxon>
        <taxon>Spermatophyta</taxon>
        <taxon>Magnoliopsida</taxon>
        <taxon>eudicotyledons</taxon>
        <taxon>Gunneridae</taxon>
        <taxon>Pentapetalae</taxon>
        <taxon>rosids</taxon>
        <taxon>malvids</taxon>
        <taxon>Brassicales</taxon>
        <taxon>Brassicaceae</taxon>
        <taxon>Camelineae</taxon>
        <taxon>Arabidopsis</taxon>
    </lineage>
</organism>
<sequence length="101" mass="11334">MERKLYVTYFPRLPASKPSKAFKLHNPVTTSRTSRAVSVKVLEVFSTSLCLTAVTNLSPSEVLMVVIPTNRLLSCGNLHNFLLDAFDLIVLISMLLNFVFF</sequence>
<dbReference type="HOGENOM" id="CLU_2295546_0_0_1"/>
<evidence type="ECO:0000313" key="3">
    <source>
        <dbReference type="Proteomes" id="UP000008694"/>
    </source>
</evidence>
<keyword evidence="1" id="KW-1133">Transmembrane helix</keyword>
<dbReference type="EMBL" id="GL348720">
    <property type="protein sequence ID" value="EFH40068.1"/>
    <property type="molecule type" value="Genomic_DNA"/>
</dbReference>
<protein>
    <submittedName>
        <fullName evidence="2">Predicted protein</fullName>
    </submittedName>
</protein>
<name>D7MTI1_ARALL</name>
<dbReference type="AlphaFoldDB" id="D7MTI1"/>
<reference evidence="3" key="1">
    <citation type="journal article" date="2011" name="Nat. Genet.">
        <title>The Arabidopsis lyrata genome sequence and the basis of rapid genome size change.</title>
        <authorList>
            <person name="Hu T.T."/>
            <person name="Pattyn P."/>
            <person name="Bakker E.G."/>
            <person name="Cao J."/>
            <person name="Cheng J.-F."/>
            <person name="Clark R.M."/>
            <person name="Fahlgren N."/>
            <person name="Fawcett J.A."/>
            <person name="Grimwood J."/>
            <person name="Gundlach H."/>
            <person name="Haberer G."/>
            <person name="Hollister J.D."/>
            <person name="Ossowski S."/>
            <person name="Ottilar R.P."/>
            <person name="Salamov A.A."/>
            <person name="Schneeberger K."/>
            <person name="Spannagl M."/>
            <person name="Wang X."/>
            <person name="Yang L."/>
            <person name="Nasrallah M.E."/>
            <person name="Bergelson J."/>
            <person name="Carrington J.C."/>
            <person name="Gaut B.S."/>
            <person name="Schmutz J."/>
            <person name="Mayer K.F.X."/>
            <person name="Van de Peer Y."/>
            <person name="Grigoriev I.V."/>
            <person name="Nordborg M."/>
            <person name="Weigel D."/>
            <person name="Guo Y.-L."/>
        </authorList>
    </citation>
    <scope>NUCLEOTIDE SEQUENCE [LARGE SCALE GENOMIC DNA]</scope>
    <source>
        <strain evidence="3">cv. MN47</strain>
    </source>
</reference>
<keyword evidence="3" id="KW-1185">Reference proteome</keyword>
<dbReference type="Gramene" id="scaffold_800976.1">
    <property type="protein sequence ID" value="scaffold_800976.1"/>
    <property type="gene ID" value="scaffold_800976.1"/>
</dbReference>